<dbReference type="Pfam" id="PF16137">
    <property type="entry name" value="DUF4845"/>
    <property type="match status" value="1"/>
</dbReference>
<evidence type="ECO:0000313" key="1">
    <source>
        <dbReference type="EMBL" id="MES1930062.1"/>
    </source>
</evidence>
<evidence type="ECO:0000313" key="2">
    <source>
        <dbReference type="Proteomes" id="UP001460888"/>
    </source>
</evidence>
<reference evidence="1 2" key="1">
    <citation type="submission" date="2013-03" db="EMBL/GenBank/DDBJ databases">
        <title>Salinisphaera dokdonensis CL-ES53 Genome Sequencing.</title>
        <authorList>
            <person name="Li C."/>
            <person name="Lai Q."/>
            <person name="Shao Z."/>
        </authorList>
    </citation>
    <scope>NUCLEOTIDE SEQUENCE [LARGE SCALE GENOMIC DNA]</scope>
    <source>
        <strain evidence="1 2">CL-ES53</strain>
    </source>
</reference>
<evidence type="ECO:0008006" key="3">
    <source>
        <dbReference type="Google" id="ProtNLM"/>
    </source>
</evidence>
<accession>A0ABV2B2F8</accession>
<sequence length="125" mass="13792">MHRQRGMTMWGLIYVLFTAGLLLLVGIKAVPVYLNAYDIRETIEWAAEQPDLMTVPAAQIQSAIQRRFDAGYVDNVKGRDVAVSRVAGGGREISIAYEVRRPLMFDVSLVFAFEETAPLTGTDGG</sequence>
<proteinExistence type="predicted"/>
<comment type="caution">
    <text evidence="1">The sequence shown here is derived from an EMBL/GenBank/DDBJ whole genome shotgun (WGS) entry which is preliminary data.</text>
</comment>
<dbReference type="InterPro" id="IPR032314">
    <property type="entry name" value="DUF4845"/>
</dbReference>
<dbReference type="Proteomes" id="UP001460888">
    <property type="component" value="Unassembled WGS sequence"/>
</dbReference>
<protein>
    <recommendedName>
        <fullName evidence="3">DUF4845 domain-containing protein</fullName>
    </recommendedName>
</protein>
<gene>
    <name evidence="1" type="ORF">SADO_12443</name>
</gene>
<name>A0ABV2B2F8_9GAMM</name>
<dbReference type="EMBL" id="APND01000004">
    <property type="protein sequence ID" value="MES1930062.1"/>
    <property type="molecule type" value="Genomic_DNA"/>
</dbReference>
<organism evidence="1 2">
    <name type="scientific">Salinisphaera dokdonensis CL-ES53</name>
    <dbReference type="NCBI Taxonomy" id="1304272"/>
    <lineage>
        <taxon>Bacteria</taxon>
        <taxon>Pseudomonadati</taxon>
        <taxon>Pseudomonadota</taxon>
        <taxon>Gammaproteobacteria</taxon>
        <taxon>Salinisphaerales</taxon>
        <taxon>Salinisphaeraceae</taxon>
        <taxon>Salinisphaera</taxon>
    </lineage>
</organism>
<keyword evidence="2" id="KW-1185">Reference proteome</keyword>